<feature type="region of interest" description="Disordered" evidence="2">
    <location>
        <begin position="134"/>
        <end position="194"/>
    </location>
</feature>
<dbReference type="EMBL" id="BACD03000038">
    <property type="protein sequence ID" value="GAO50885.1"/>
    <property type="molecule type" value="Genomic_DNA"/>
</dbReference>
<dbReference type="InterPro" id="IPR019152">
    <property type="entry name" value="DUF2046"/>
</dbReference>
<evidence type="ECO:0000256" key="1">
    <source>
        <dbReference type="SAM" id="Coils"/>
    </source>
</evidence>
<name>A0A0E9NNB1_SAICN</name>
<feature type="compositionally biased region" description="Low complexity" evidence="2">
    <location>
        <begin position="15"/>
        <end position="33"/>
    </location>
</feature>
<dbReference type="AlphaFoldDB" id="A0A0E9NNB1"/>
<evidence type="ECO:0000313" key="4">
    <source>
        <dbReference type="Proteomes" id="UP000033140"/>
    </source>
</evidence>
<sequence length="224" mass="24358">MQRTLQDAFNNTMHPTPSVPSSPSLAATPSSPSIMPGPVPRRLSATSVRRASSSSLRGGVDALPPPMPRQASNLAELHEIMSQESEAVTNALLKRLDDLRRDKIRIEAELEAESESIVNRLSRQIAALRAQHASTDPNTAVSDVPLASPVASSGRTSRASSFVSERTPSRAGSLRREPSVQGTPHRPAEVSIVDSLKAENEDLRRRLREAEDKIREFTKTNARS</sequence>
<feature type="coiled-coil region" evidence="1">
    <location>
        <begin position="89"/>
        <end position="116"/>
    </location>
</feature>
<feature type="compositionally biased region" description="Polar residues" evidence="2">
    <location>
        <begin position="1"/>
        <end position="14"/>
    </location>
</feature>
<dbReference type="Pfam" id="PF09755">
    <property type="entry name" value="DUF2046"/>
    <property type="match status" value="1"/>
</dbReference>
<accession>A0A0E9NNB1</accession>
<evidence type="ECO:0000313" key="3">
    <source>
        <dbReference type="EMBL" id="GAO50885.1"/>
    </source>
</evidence>
<organism evidence="3 4">
    <name type="scientific">Saitoella complicata (strain BCRC 22490 / CBS 7301 / JCM 7358 / NBRC 10748 / NRRL Y-17804)</name>
    <dbReference type="NCBI Taxonomy" id="698492"/>
    <lineage>
        <taxon>Eukaryota</taxon>
        <taxon>Fungi</taxon>
        <taxon>Dikarya</taxon>
        <taxon>Ascomycota</taxon>
        <taxon>Taphrinomycotina</taxon>
        <taxon>Taphrinomycotina incertae sedis</taxon>
        <taxon>Saitoella</taxon>
    </lineage>
</organism>
<keyword evidence="1" id="KW-0175">Coiled coil</keyword>
<dbReference type="STRING" id="698492.A0A0E9NNB1"/>
<feature type="region of interest" description="Disordered" evidence="2">
    <location>
        <begin position="1"/>
        <end position="70"/>
    </location>
</feature>
<comment type="caution">
    <text evidence="3">The sequence shown here is derived from an EMBL/GenBank/DDBJ whole genome shotgun (WGS) entry which is preliminary data.</text>
</comment>
<keyword evidence="4" id="KW-1185">Reference proteome</keyword>
<dbReference type="Proteomes" id="UP000033140">
    <property type="component" value="Unassembled WGS sequence"/>
</dbReference>
<protein>
    <submittedName>
        <fullName evidence="3">Uncharacterized protein</fullName>
    </submittedName>
</protein>
<feature type="compositionally biased region" description="Polar residues" evidence="2">
    <location>
        <begin position="150"/>
        <end position="166"/>
    </location>
</feature>
<feature type="compositionally biased region" description="Low complexity" evidence="2">
    <location>
        <begin position="41"/>
        <end position="60"/>
    </location>
</feature>
<reference evidence="3 4" key="1">
    <citation type="journal article" date="2011" name="J. Gen. Appl. Microbiol.">
        <title>Draft genome sequencing of the enigmatic yeast Saitoella complicata.</title>
        <authorList>
            <person name="Nishida H."/>
            <person name="Hamamoto M."/>
            <person name="Sugiyama J."/>
        </authorList>
    </citation>
    <scope>NUCLEOTIDE SEQUENCE [LARGE SCALE GENOMIC DNA]</scope>
    <source>
        <strain evidence="3 4">NRRL Y-17804</strain>
    </source>
</reference>
<reference evidence="3 4" key="3">
    <citation type="journal article" date="2015" name="Genome Announc.">
        <title>Draft Genome Sequence of the Archiascomycetous Yeast Saitoella complicata.</title>
        <authorList>
            <person name="Yamauchi K."/>
            <person name="Kondo S."/>
            <person name="Hamamoto M."/>
            <person name="Takahashi Y."/>
            <person name="Ogura Y."/>
            <person name="Hayashi T."/>
            <person name="Nishida H."/>
        </authorList>
    </citation>
    <scope>NUCLEOTIDE SEQUENCE [LARGE SCALE GENOMIC DNA]</scope>
    <source>
        <strain evidence="3 4">NRRL Y-17804</strain>
    </source>
</reference>
<evidence type="ECO:0000256" key="2">
    <source>
        <dbReference type="SAM" id="MobiDB-lite"/>
    </source>
</evidence>
<gene>
    <name evidence="3" type="ORF">G7K_5004-t1</name>
</gene>
<proteinExistence type="predicted"/>
<reference evidence="3 4" key="2">
    <citation type="journal article" date="2014" name="J. Gen. Appl. Microbiol.">
        <title>The early diverging ascomycetous budding yeast Saitoella complicata has three histone deacetylases belonging to the Clr6, Hos2, and Rpd3 lineages.</title>
        <authorList>
            <person name="Nishida H."/>
            <person name="Matsumoto T."/>
            <person name="Kondo S."/>
            <person name="Hamamoto M."/>
            <person name="Yoshikawa H."/>
        </authorList>
    </citation>
    <scope>NUCLEOTIDE SEQUENCE [LARGE SCALE GENOMIC DNA]</scope>
    <source>
        <strain evidence="3 4">NRRL Y-17804</strain>
    </source>
</reference>